<protein>
    <recommendedName>
        <fullName evidence="7">Zn(2)-C6 fungal-type domain-containing protein</fullName>
    </recommendedName>
</protein>
<keyword evidence="2" id="KW-0238">DNA-binding</keyword>
<name>W9WUV7_9EURO</name>
<evidence type="ECO:0000256" key="4">
    <source>
        <dbReference type="ARBA" id="ARBA00023242"/>
    </source>
</evidence>
<comment type="caution">
    <text evidence="5">The sequence shown here is derived from an EMBL/GenBank/DDBJ whole genome shotgun (WGS) entry which is preliminary data.</text>
</comment>
<evidence type="ECO:0000313" key="5">
    <source>
        <dbReference type="EMBL" id="EXJ68406.1"/>
    </source>
</evidence>
<keyword evidence="1" id="KW-0805">Transcription regulation</keyword>
<dbReference type="Gene3D" id="4.10.240.10">
    <property type="entry name" value="Zn(2)-C6 fungal-type DNA-binding domain"/>
    <property type="match status" value="1"/>
</dbReference>
<dbReference type="Proteomes" id="UP000019471">
    <property type="component" value="Unassembled WGS sequence"/>
</dbReference>
<dbReference type="GO" id="GO:0003677">
    <property type="term" value="F:DNA binding"/>
    <property type="evidence" value="ECO:0007669"/>
    <property type="project" value="UniProtKB-KW"/>
</dbReference>
<gene>
    <name evidence="5" type="ORF">A1O5_08198</name>
</gene>
<evidence type="ECO:0000313" key="6">
    <source>
        <dbReference type="Proteomes" id="UP000019471"/>
    </source>
</evidence>
<dbReference type="SUPFAM" id="SSF57701">
    <property type="entry name" value="Zn2/Cys6 DNA-binding domain"/>
    <property type="match status" value="1"/>
</dbReference>
<keyword evidence="3" id="KW-0804">Transcription</keyword>
<sequence>MELDFDPSDFDLPALLAFEEWDSMQPAPDPLLGHDLISTPPTLNDPSQLLAISTQGPGPGPDPSLLHAPDRVPSDNLSMTLAANENLDDRIKLLDIDIERIDLLIRRRLRDRGLSESNVHEDDEAFSLMLRKNDLRRGWQELVMQGRARVGQLMPSSGVSRGLGAVPETYLDFQTGLSDSFAWNSLPMSIGNEASALPNTTVSSIPPYSPLEFANANWVASNHSLIRVPPQSPLRVTNEQPASIFSNDSAQFQEPGKDKTSHSQFSLISNTVEVSRTASQQPDISGKVVQMQEPSKAIKTLLIKRKRSFTEQLEGGFHMSCYAFGGSQDINKRRKWTQTRKQNTKDVNAAGGACFRCRLKKLPCSGTRPCDSCRKFLERSKIWTLGFDYVCTVRFRLSDILESRSLGPHFPICGHKHSSSIDHSHCLELTAMHRLEEMFAIISLACFAETAPFSGSFAECVDPLPILQRVFSLSHISGVVAHRVVYGLEENSATFGEAVIHSILVNTVETLKIADSLIDLLFRRTAPNIVATLRQLFPPLMIGLQLHLYPIINLLRSKDQPSDLLSKIEHVRGAIAARFETICSSCPYIAQFRKPWSSTLKLMDTMKSDKFLYATICFSREEVDANVAEADIEFLLSGLKCNSDGVYELPGLSKPRRMEKNVVRSIFLTHYLSIASNIEEDLLNQLGISRRLVLRELRRQSQVTMNHFDAHLHISITSNYYLLHAESILSPKYSHVLSDYVAVFFNGFARFLFDRYKAKTIVSREVDRTIIFNLAYTLALELFLCEKPQLESGGASSFRKDFLPSAVFELDSLLEYLPPLSDEIREHTICDSTCSAKQVSWRYRLGPQHKGDSITELVSVTNDDDGSECRTTLHRGPCHLHPENHPCQSPKKCIVCFLRKWRPSSKTSISWCMAWSPGYKGDPLRG</sequence>
<organism evidence="5 6">
    <name type="scientific">Cladophialophora psammophila CBS 110553</name>
    <dbReference type="NCBI Taxonomy" id="1182543"/>
    <lineage>
        <taxon>Eukaryota</taxon>
        <taxon>Fungi</taxon>
        <taxon>Dikarya</taxon>
        <taxon>Ascomycota</taxon>
        <taxon>Pezizomycotina</taxon>
        <taxon>Eurotiomycetes</taxon>
        <taxon>Chaetothyriomycetidae</taxon>
        <taxon>Chaetothyriales</taxon>
        <taxon>Herpotrichiellaceae</taxon>
        <taxon>Cladophialophora</taxon>
    </lineage>
</organism>
<proteinExistence type="predicted"/>
<keyword evidence="6" id="KW-1185">Reference proteome</keyword>
<dbReference type="InterPro" id="IPR001138">
    <property type="entry name" value="Zn2Cys6_DnaBD"/>
</dbReference>
<dbReference type="GeneID" id="19192899"/>
<evidence type="ECO:0008006" key="7">
    <source>
        <dbReference type="Google" id="ProtNLM"/>
    </source>
</evidence>
<evidence type="ECO:0000256" key="3">
    <source>
        <dbReference type="ARBA" id="ARBA00023163"/>
    </source>
</evidence>
<dbReference type="AlphaFoldDB" id="W9WUV7"/>
<accession>W9WUV7</accession>
<reference evidence="5 6" key="1">
    <citation type="submission" date="2013-03" db="EMBL/GenBank/DDBJ databases">
        <title>The Genome Sequence of Cladophialophora psammophila CBS 110553.</title>
        <authorList>
            <consortium name="The Broad Institute Genomics Platform"/>
            <person name="Cuomo C."/>
            <person name="de Hoog S."/>
            <person name="Gorbushina A."/>
            <person name="Walker B."/>
            <person name="Young S.K."/>
            <person name="Zeng Q."/>
            <person name="Gargeya S."/>
            <person name="Fitzgerald M."/>
            <person name="Haas B."/>
            <person name="Abouelleil A."/>
            <person name="Allen A.W."/>
            <person name="Alvarado L."/>
            <person name="Arachchi H.M."/>
            <person name="Berlin A.M."/>
            <person name="Chapman S.B."/>
            <person name="Gainer-Dewar J."/>
            <person name="Goldberg J."/>
            <person name="Griggs A."/>
            <person name="Gujja S."/>
            <person name="Hansen M."/>
            <person name="Howarth C."/>
            <person name="Imamovic A."/>
            <person name="Ireland A."/>
            <person name="Larimer J."/>
            <person name="McCowan C."/>
            <person name="Murphy C."/>
            <person name="Pearson M."/>
            <person name="Poon T.W."/>
            <person name="Priest M."/>
            <person name="Roberts A."/>
            <person name="Saif S."/>
            <person name="Shea T."/>
            <person name="Sisk P."/>
            <person name="Sykes S."/>
            <person name="Wortman J."/>
            <person name="Nusbaum C."/>
            <person name="Birren B."/>
        </authorList>
    </citation>
    <scope>NUCLEOTIDE SEQUENCE [LARGE SCALE GENOMIC DNA]</scope>
    <source>
        <strain evidence="5 6">CBS 110553</strain>
    </source>
</reference>
<evidence type="ECO:0000256" key="1">
    <source>
        <dbReference type="ARBA" id="ARBA00023015"/>
    </source>
</evidence>
<dbReference type="EMBL" id="AMGX01000013">
    <property type="protein sequence ID" value="EXJ68406.1"/>
    <property type="molecule type" value="Genomic_DNA"/>
</dbReference>
<dbReference type="HOGENOM" id="CLU_315453_0_0_1"/>
<dbReference type="OrthoDB" id="5372082at2759"/>
<keyword evidence="4" id="KW-0539">Nucleus</keyword>
<dbReference type="GO" id="GO:0000981">
    <property type="term" value="F:DNA-binding transcription factor activity, RNA polymerase II-specific"/>
    <property type="evidence" value="ECO:0007669"/>
    <property type="project" value="InterPro"/>
</dbReference>
<dbReference type="RefSeq" id="XP_007746972.1">
    <property type="nucleotide sequence ID" value="XM_007748782.1"/>
</dbReference>
<dbReference type="InterPro" id="IPR036864">
    <property type="entry name" value="Zn2-C6_fun-type_DNA-bd_sf"/>
</dbReference>
<dbReference type="GO" id="GO:0008270">
    <property type="term" value="F:zinc ion binding"/>
    <property type="evidence" value="ECO:0007669"/>
    <property type="project" value="InterPro"/>
</dbReference>
<dbReference type="CDD" id="cd00067">
    <property type="entry name" value="GAL4"/>
    <property type="match status" value="1"/>
</dbReference>
<evidence type="ECO:0000256" key="2">
    <source>
        <dbReference type="ARBA" id="ARBA00023125"/>
    </source>
</evidence>